<comment type="caution">
    <text evidence="5">The sequence shown here is derived from an EMBL/GenBank/DDBJ whole genome shotgun (WGS) entry which is preliminary data.</text>
</comment>
<dbReference type="CDD" id="cd00853">
    <property type="entry name" value="NifX"/>
    <property type="match status" value="1"/>
</dbReference>
<dbReference type="OrthoDB" id="9797941at2"/>
<keyword evidence="6" id="KW-1185">Reference proteome</keyword>
<evidence type="ECO:0000256" key="1">
    <source>
        <dbReference type="ARBA" id="ARBA00010285"/>
    </source>
</evidence>
<feature type="domain" description="Dinitrogenase iron-molybdenum cofactor biosynthesis" evidence="3">
    <location>
        <begin position="114"/>
        <end position="206"/>
    </location>
</feature>
<organism evidence="5 6">
    <name type="scientific">Candidatus Contendobacter odensis Run_B_J11</name>
    <dbReference type="NCBI Taxonomy" id="1400861"/>
    <lineage>
        <taxon>Bacteria</taxon>
        <taxon>Pseudomonadati</taxon>
        <taxon>Pseudomonadota</taxon>
        <taxon>Gammaproteobacteria</taxon>
        <taxon>Candidatus Competibacteraceae</taxon>
        <taxon>Candidatus Contendibacter</taxon>
    </lineage>
</organism>
<gene>
    <name evidence="5" type="ORF">BN874_360032</name>
</gene>
<dbReference type="InterPro" id="IPR031763">
    <property type="entry name" value="NafY_N"/>
</dbReference>
<evidence type="ECO:0000313" key="6">
    <source>
        <dbReference type="Proteomes" id="UP000019184"/>
    </source>
</evidence>
<name>A0A7U7GD05_9GAMM</name>
<dbReference type="Gene3D" id="3.30.420.130">
    <property type="entry name" value="Dinitrogenase iron-molybdenum cofactor biosynthesis domain"/>
    <property type="match status" value="1"/>
</dbReference>
<dbReference type="InterPro" id="IPR036105">
    <property type="entry name" value="DiNase_FeMo-co_biosyn_sf"/>
</dbReference>
<dbReference type="Proteomes" id="UP000019184">
    <property type="component" value="Unassembled WGS sequence"/>
</dbReference>
<dbReference type="PANTHER" id="PTHR33937:SF1">
    <property type="entry name" value="IRON-MOLIBDENUM COFACTOR PROCESSING PROTEIN"/>
    <property type="match status" value="1"/>
</dbReference>
<dbReference type="AlphaFoldDB" id="A0A7U7GD05"/>
<feature type="domain" description="Dinitrogenase iron-molybdenum cofactor N-terminal" evidence="4">
    <location>
        <begin position="10"/>
        <end position="86"/>
    </location>
</feature>
<dbReference type="SUPFAM" id="SSF53146">
    <property type="entry name" value="Nitrogenase accessory factor-like"/>
    <property type="match status" value="1"/>
</dbReference>
<dbReference type="Gene3D" id="1.10.150.590">
    <property type="entry name" value="Dinitrogenase iron-molybdenum cofactor, N-terminal"/>
    <property type="match status" value="1"/>
</dbReference>
<comment type="similarity">
    <text evidence="1">Belongs to the NifX/NifY family.</text>
</comment>
<dbReference type="InterPro" id="IPR038127">
    <property type="entry name" value="NafY_N_sf"/>
</dbReference>
<sequence>MNDTSPLPDCLALRIGLAARQLPDTTPGQLLRVLVAIVGEPLTEAKLNSLKVKDLKTGADGALEEMDGAVLRQALDRLHGEEEAAAKTAIPAPQVYEDGPLPDSIQIACASNNSERLDGHFGSCARFLIYQVSATAARLVAVRPAPSIARLSVDHSAERVALISDCDLLCVLSIGGPAAARVVNSGVHPFKRPQAEEISALLHELQQVLAGDPPPWLAKRRAHAAEESKPSIAEAAS</sequence>
<evidence type="ECO:0000259" key="3">
    <source>
        <dbReference type="Pfam" id="PF02579"/>
    </source>
</evidence>
<evidence type="ECO:0000256" key="2">
    <source>
        <dbReference type="ARBA" id="ARBA00023231"/>
    </source>
</evidence>
<reference evidence="5 6" key="1">
    <citation type="journal article" date="2014" name="ISME J.">
        <title>Candidatus Competibacter-lineage genomes retrieved from metagenomes reveal functional metabolic diversity.</title>
        <authorList>
            <person name="McIlroy S.J."/>
            <person name="Albertsen M."/>
            <person name="Andresen E.K."/>
            <person name="Saunders A.M."/>
            <person name="Kristiansen R."/>
            <person name="Stokholm-Bjerregaard M."/>
            <person name="Nielsen K.L."/>
            <person name="Nielsen P.H."/>
        </authorList>
    </citation>
    <scope>NUCLEOTIDE SEQUENCE [LARGE SCALE GENOMIC DNA]</scope>
    <source>
        <strain evidence="5 6">Run_B_J11</strain>
    </source>
</reference>
<dbReference type="EMBL" id="CBTK010000250">
    <property type="protein sequence ID" value="CDH46149.1"/>
    <property type="molecule type" value="Genomic_DNA"/>
</dbReference>
<keyword evidence="2" id="KW-0535">Nitrogen fixation</keyword>
<evidence type="ECO:0000313" key="5">
    <source>
        <dbReference type="EMBL" id="CDH46149.1"/>
    </source>
</evidence>
<dbReference type="InterPro" id="IPR034169">
    <property type="entry name" value="NifX-like"/>
</dbReference>
<dbReference type="Pfam" id="PF02579">
    <property type="entry name" value="Nitro_FeMo-Co"/>
    <property type="match status" value="1"/>
</dbReference>
<dbReference type="InterPro" id="IPR051840">
    <property type="entry name" value="NifX/NifY_domain"/>
</dbReference>
<dbReference type="Pfam" id="PF16844">
    <property type="entry name" value="DIMCO_N"/>
    <property type="match status" value="1"/>
</dbReference>
<dbReference type="RefSeq" id="WP_034434628.1">
    <property type="nucleotide sequence ID" value="NZ_CBTK010000250.1"/>
</dbReference>
<proteinExistence type="inferred from homology"/>
<protein>
    <submittedName>
        <fullName evidence="5">Dinitrogenase iron-molybdenum cofactor biosynthesis protein</fullName>
    </submittedName>
</protein>
<dbReference type="InterPro" id="IPR003731">
    <property type="entry name" value="Di-Nase_FeMo-co_biosynth"/>
</dbReference>
<evidence type="ECO:0000259" key="4">
    <source>
        <dbReference type="Pfam" id="PF16844"/>
    </source>
</evidence>
<dbReference type="PANTHER" id="PTHR33937">
    <property type="entry name" value="IRON-MOLYBDENUM PROTEIN-RELATED-RELATED"/>
    <property type="match status" value="1"/>
</dbReference>
<accession>A0A7U7GD05</accession>